<feature type="transmembrane region" description="Helical" evidence="3">
    <location>
        <begin position="482"/>
        <end position="505"/>
    </location>
</feature>
<keyword evidence="3" id="KW-0029">Amino-acid transport</keyword>
<dbReference type="OrthoDB" id="4921038at2"/>
<dbReference type="HAMAP" id="MF_02062">
    <property type="entry name" value="GltS"/>
    <property type="match status" value="1"/>
</dbReference>
<feature type="domain" description="ABC transporter" evidence="5">
    <location>
        <begin position="32"/>
        <end position="260"/>
    </location>
</feature>
<dbReference type="SUPFAM" id="SSF52540">
    <property type="entry name" value="P-loop containing nucleoside triphosphate hydrolases"/>
    <property type="match status" value="1"/>
</dbReference>
<feature type="transmembrane region" description="Helical" evidence="3">
    <location>
        <begin position="240"/>
        <end position="258"/>
    </location>
</feature>
<evidence type="ECO:0000313" key="9">
    <source>
        <dbReference type="Proteomes" id="UP000214673"/>
    </source>
</evidence>
<evidence type="ECO:0000313" key="6">
    <source>
        <dbReference type="EMBL" id="OWJ74110.1"/>
    </source>
</evidence>
<comment type="caution">
    <text evidence="7">The sequence shown here is derived from an EMBL/GenBank/DDBJ whole genome shotgun (WGS) entry which is preliminary data.</text>
</comment>
<feature type="transmembrane region" description="Helical" evidence="3">
    <location>
        <begin position="410"/>
        <end position="435"/>
    </location>
</feature>
<dbReference type="GO" id="GO:0015501">
    <property type="term" value="F:glutamate:sodium symporter activity"/>
    <property type="evidence" value="ECO:0007669"/>
    <property type="project" value="UniProtKB-UniRule"/>
</dbReference>
<protein>
    <recommendedName>
        <fullName evidence="3 4">Sodium/glutamate symporter</fullName>
    </recommendedName>
</protein>
<feature type="transmembrane region" description="Helical" evidence="3">
    <location>
        <begin position="215"/>
        <end position="234"/>
    </location>
</feature>
<dbReference type="Proteomes" id="UP000196640">
    <property type="component" value="Unassembled WGS sequence"/>
</dbReference>
<evidence type="ECO:0000313" key="8">
    <source>
        <dbReference type="Proteomes" id="UP000196640"/>
    </source>
</evidence>
<dbReference type="InterPro" id="IPR004445">
    <property type="entry name" value="GltS"/>
</dbReference>
<evidence type="ECO:0000256" key="3">
    <source>
        <dbReference type="HAMAP-Rule" id="MF_02062"/>
    </source>
</evidence>
<dbReference type="SMART" id="SM00382">
    <property type="entry name" value="AAA"/>
    <property type="match status" value="1"/>
</dbReference>
<keyword evidence="3" id="KW-0406">Ion transport</keyword>
<feature type="transmembrane region" description="Helical" evidence="3">
    <location>
        <begin position="546"/>
        <end position="573"/>
    </location>
</feature>
<keyword evidence="3" id="KW-0813">Transport</keyword>
<dbReference type="GO" id="GO:0005524">
    <property type="term" value="F:ATP binding"/>
    <property type="evidence" value="ECO:0007669"/>
    <property type="project" value="UniProtKB-KW"/>
</dbReference>
<reference evidence="8 9" key="1">
    <citation type="submission" date="2016-11" db="EMBL/GenBank/DDBJ databases">
        <title>Comparison of Traditional DNA-DNA Hybridization with In Silico Genomic Analysis.</title>
        <authorList>
            <person name="Nicholson A.C."/>
            <person name="Sammons S."/>
            <person name="Humrighouse B.W."/>
            <person name="Graziano J."/>
            <person name="Lasker B."/>
            <person name="Whitney A.M."/>
            <person name="Mcquiston J.R."/>
        </authorList>
    </citation>
    <scope>NUCLEOTIDE SEQUENCE [LARGE SCALE GENOMIC DNA]</scope>
    <source>
        <strain evidence="6 9">H1892</strain>
        <strain evidence="7 8">H2381</strain>
    </source>
</reference>
<keyword evidence="3" id="KW-0472">Membrane</keyword>
<dbReference type="InterPro" id="IPR003593">
    <property type="entry name" value="AAA+_ATPase"/>
</dbReference>
<keyword evidence="1" id="KW-0547">Nucleotide-binding</keyword>
<dbReference type="PROSITE" id="PS50893">
    <property type="entry name" value="ABC_TRANSPORTER_2"/>
    <property type="match status" value="1"/>
</dbReference>
<dbReference type="EMBL" id="NIPV01000085">
    <property type="protein sequence ID" value="OWJ74110.1"/>
    <property type="molecule type" value="Genomic_DNA"/>
</dbReference>
<dbReference type="EMBL" id="NIPX01000035">
    <property type="protein sequence ID" value="OWJ81477.1"/>
    <property type="molecule type" value="Genomic_DNA"/>
</dbReference>
<sequence>MPDRRPPAACRLRSCRRQRRHGSDDRPFPGAVPVLDALTKACQGRTVVTDITASFASGTITAIVGTSGSGKTTLLRMINRLIEPTSGAVRINGTDVKDLPAVELRRSIGYVIQGNGLFPHWTAARNIATVPALLGWPEDKIAARVRGSATARLPASRSGPTLSRTAVSGDTFMQLQVLQVDAHLSFTLAVFLLIVGKILTLRWSLLRRYSIPEAVAGGLAFIAIVTILHMFWGIDVEMELGARDFLLLVFFAGIGLNADIRALREGGRPLLVLTGISVAFMVMQNIAGVAVARAFGRPALEGLLVGSIPLTGGVGTTLAWAPILETQHGIATAMELGVASNTVGLIAACLIGGPMAAFLMTRYRVRPSGDRRLEIGATHQNPPPLDYMSVLWAVLLLDVTVMAGRALHGVISLTGVTLPAFVSCLLAGILVRALLPGRLRGRVSRQWPGMRRAMALLSELALGLFLVMALMGLKPWALAEVLGFVTVALAVQIALTLIYTVFVVFRTMGRDYESVVISSGFGGITLGSTATAIANMTAVAQQYGAAHAAFVVVPLVCGFFIDLANAAIISAFVRVLA</sequence>
<dbReference type="GO" id="GO:0005886">
    <property type="term" value="C:plasma membrane"/>
    <property type="evidence" value="ECO:0007669"/>
    <property type="project" value="UniProtKB-SubCell"/>
</dbReference>
<keyword evidence="9" id="KW-1185">Reference proteome</keyword>
<feature type="transmembrane region" description="Helical" evidence="3">
    <location>
        <begin position="343"/>
        <end position="363"/>
    </location>
</feature>
<evidence type="ECO:0000313" key="7">
    <source>
        <dbReference type="EMBL" id="OWJ81477.1"/>
    </source>
</evidence>
<keyword evidence="3" id="KW-0769">Symport</keyword>
<evidence type="ECO:0000256" key="1">
    <source>
        <dbReference type="ARBA" id="ARBA00022741"/>
    </source>
</evidence>
<keyword evidence="3" id="KW-1133">Transmembrane helix</keyword>
<evidence type="ECO:0000256" key="2">
    <source>
        <dbReference type="ARBA" id="ARBA00022840"/>
    </source>
</evidence>
<dbReference type="Pfam" id="PF00005">
    <property type="entry name" value="ABC_tran"/>
    <property type="match status" value="1"/>
</dbReference>
<keyword evidence="3" id="KW-0915">Sodium</keyword>
<gene>
    <name evidence="3 7" type="primary">gltS</name>
    <name evidence="7" type="ORF">CDV52_17880</name>
    <name evidence="6" type="ORF">CDV53_14025</name>
</gene>
<keyword evidence="3" id="KW-0812">Transmembrane</keyword>
<comment type="subcellular location">
    <subcellularLocation>
        <location evidence="3">Cell inner membrane</location>
        <topology evidence="3">Multi-pass membrane protein</topology>
    </subcellularLocation>
</comment>
<dbReference type="GO" id="GO:0015813">
    <property type="term" value="P:L-glutamate transmembrane transport"/>
    <property type="evidence" value="ECO:0007669"/>
    <property type="project" value="UniProtKB-UniRule"/>
</dbReference>
<dbReference type="PANTHER" id="PTHR36178">
    <property type="entry name" value="SLR0625 PROTEIN"/>
    <property type="match status" value="1"/>
</dbReference>
<dbReference type="InterPro" id="IPR027417">
    <property type="entry name" value="P-loop_NTPase"/>
</dbReference>
<dbReference type="GO" id="GO:0016887">
    <property type="term" value="F:ATP hydrolysis activity"/>
    <property type="evidence" value="ECO:0007669"/>
    <property type="project" value="InterPro"/>
</dbReference>
<dbReference type="AlphaFoldDB" id="A0A225CVP1"/>
<dbReference type="InterPro" id="IPR003439">
    <property type="entry name" value="ABC_transporter-like_ATP-bd"/>
</dbReference>
<evidence type="ECO:0000259" key="5">
    <source>
        <dbReference type="PROSITE" id="PS50893"/>
    </source>
</evidence>
<feature type="transmembrane region" description="Helical" evidence="3">
    <location>
        <begin position="182"/>
        <end position="203"/>
    </location>
</feature>
<keyword evidence="3" id="KW-0997">Cell inner membrane</keyword>
<feature type="transmembrane region" description="Helical" evidence="3">
    <location>
        <begin position="270"/>
        <end position="295"/>
    </location>
</feature>
<proteinExistence type="inferred from homology"/>
<accession>A0A225CVP1</accession>
<feature type="transmembrane region" description="Helical" evidence="3">
    <location>
        <begin position="456"/>
        <end position="476"/>
    </location>
</feature>
<dbReference type="STRING" id="366616.CG51_19195"/>
<comment type="function">
    <text evidence="3">Catalyzes the sodium-dependent transport of glutamate.</text>
</comment>
<name>A0A225CVP1_9RHOB</name>
<keyword evidence="3" id="KW-0739">Sodium transport</keyword>
<organism evidence="7 8">
    <name type="scientific">Haematobacter missouriensis</name>
    <dbReference type="NCBI Taxonomy" id="366616"/>
    <lineage>
        <taxon>Bacteria</taxon>
        <taxon>Pseudomonadati</taxon>
        <taxon>Pseudomonadota</taxon>
        <taxon>Alphaproteobacteria</taxon>
        <taxon>Rhodobacterales</taxon>
        <taxon>Paracoccaceae</taxon>
        <taxon>Haematobacter</taxon>
    </lineage>
</organism>
<dbReference type="PANTHER" id="PTHR36178:SF1">
    <property type="entry name" value="SODIUM_GLUTAMATE SYMPORTER"/>
    <property type="match status" value="1"/>
</dbReference>
<dbReference type="Pfam" id="PF03616">
    <property type="entry name" value="Glt_symporter"/>
    <property type="match status" value="1"/>
</dbReference>
<feature type="transmembrane region" description="Helical" evidence="3">
    <location>
        <begin position="512"/>
        <end position="534"/>
    </location>
</feature>
<keyword evidence="3" id="KW-1003">Cell membrane</keyword>
<keyword evidence="2" id="KW-0067">ATP-binding</keyword>
<dbReference type="NCBIfam" id="TIGR00210">
    <property type="entry name" value="gltS"/>
    <property type="match status" value="1"/>
</dbReference>
<dbReference type="Gene3D" id="3.40.50.300">
    <property type="entry name" value="P-loop containing nucleotide triphosphate hydrolases"/>
    <property type="match status" value="1"/>
</dbReference>
<comment type="similarity">
    <text evidence="3">Belongs to the glutamate:Na(+) symporter (ESS) (TC 2.A.27) family.</text>
</comment>
<dbReference type="Proteomes" id="UP000214673">
    <property type="component" value="Unassembled WGS sequence"/>
</dbReference>
<evidence type="ECO:0000256" key="4">
    <source>
        <dbReference type="NCBIfam" id="TIGR00210"/>
    </source>
</evidence>